<evidence type="ECO:0000256" key="1">
    <source>
        <dbReference type="ARBA" id="ARBA00022729"/>
    </source>
</evidence>
<comment type="caution">
    <text evidence="5">The sequence shown here is derived from an EMBL/GenBank/DDBJ whole genome shotgun (WGS) entry which is preliminary data.</text>
</comment>
<dbReference type="Gene3D" id="3.60.21.10">
    <property type="match status" value="1"/>
</dbReference>
<organism evidence="5 6">
    <name type="scientific">Paraferrimonas haliotis</name>
    <dbReference type="NCBI Taxonomy" id="2013866"/>
    <lineage>
        <taxon>Bacteria</taxon>
        <taxon>Pseudomonadati</taxon>
        <taxon>Pseudomonadota</taxon>
        <taxon>Gammaproteobacteria</taxon>
        <taxon>Alteromonadales</taxon>
        <taxon>Ferrimonadaceae</taxon>
        <taxon>Paraferrimonas</taxon>
    </lineage>
</organism>
<evidence type="ECO:0000256" key="2">
    <source>
        <dbReference type="RuleBase" id="RU362119"/>
    </source>
</evidence>
<evidence type="ECO:0000259" key="4">
    <source>
        <dbReference type="Pfam" id="PF02872"/>
    </source>
</evidence>
<dbReference type="PANTHER" id="PTHR11575:SF24">
    <property type="entry name" value="5'-NUCLEOTIDASE"/>
    <property type="match status" value="1"/>
</dbReference>
<dbReference type="PANTHER" id="PTHR11575">
    <property type="entry name" value="5'-NUCLEOTIDASE-RELATED"/>
    <property type="match status" value="1"/>
</dbReference>
<comment type="similarity">
    <text evidence="2">Belongs to the 5'-nucleotidase family.</text>
</comment>
<dbReference type="InterPro" id="IPR036907">
    <property type="entry name" value="5'-Nucleotdase_C_sf"/>
</dbReference>
<dbReference type="SUPFAM" id="SSF55816">
    <property type="entry name" value="5'-nucleotidase (syn. UDP-sugar hydrolase), C-terminal domain"/>
    <property type="match status" value="1"/>
</dbReference>
<dbReference type="EMBL" id="BSPO01000002">
    <property type="protein sequence ID" value="GLS82664.1"/>
    <property type="molecule type" value="Genomic_DNA"/>
</dbReference>
<sequence>MAKNPVYQLALAHINDCHSHFDANRQSLAVTLNDTSYRLNTNVGGYAAISAAVQQHFNGHSCPNLFLHGGDCFQGTLYYSVYRGLANAHLLNALQLDAMAIGNHDIDPGNQGLKPFLDELNFPVVAGNLDLSQESPSKTYALNNHPNLLHYDPNEQVALIKRIPFYDTELAIVGVTIEQMHKVATPDPECNFLHAAKVINNTVKQLKSDGINHIVVLSHLGLSHDRDLASAIKGVSFIVGGHSHSLQGDFNHINMDQGLTYGEVINDIPIFHAGKFAECVGLSLLNMDANGKVIDVFGGNQFPLAEPFELTVNNQPLPPSQANSILKRIMALPGLQQVQPDASIEAILEQKYRPKLIQMAQTKVAFASKTLHHTRLPSVGLPQGSEVAPIVAQGFYRSARDLGHRVDFGLHNAGGVRTSLIAGDLSQADIAGRMLPFMINLVVYQIQGNYLSQVLESAIDSAINNGVIGTGTGSFPYGYRIGYHYDASAPSGQRITNLRLYNEQGQWEEVNAEQLYWGVSSAYTASGKEGYQALLNRAQQHSLDIAMAQSFIDLLNHHDLSLLENHFQLQFTGR</sequence>
<dbReference type="GO" id="GO:0009166">
    <property type="term" value="P:nucleotide catabolic process"/>
    <property type="evidence" value="ECO:0007669"/>
    <property type="project" value="InterPro"/>
</dbReference>
<dbReference type="RefSeq" id="WP_095500453.1">
    <property type="nucleotide sequence ID" value="NZ_BSPO01000002.1"/>
</dbReference>
<keyword evidence="2" id="KW-0547">Nucleotide-binding</keyword>
<keyword evidence="6" id="KW-1185">Reference proteome</keyword>
<dbReference type="Pfam" id="PF02872">
    <property type="entry name" value="5_nucleotid_C"/>
    <property type="match status" value="1"/>
</dbReference>
<keyword evidence="1" id="KW-0732">Signal</keyword>
<dbReference type="GO" id="GO:0030288">
    <property type="term" value="C:outer membrane-bounded periplasmic space"/>
    <property type="evidence" value="ECO:0007669"/>
    <property type="project" value="TreeGrafter"/>
</dbReference>
<dbReference type="GO" id="GO:0000166">
    <property type="term" value="F:nucleotide binding"/>
    <property type="evidence" value="ECO:0007669"/>
    <property type="project" value="UniProtKB-KW"/>
</dbReference>
<protein>
    <submittedName>
        <fullName evidence="5">Bifunctional metallophosphatase/5'-nucleotidase</fullName>
    </submittedName>
</protein>
<feature type="domain" description="Calcineurin-like phosphoesterase" evidence="3">
    <location>
        <begin position="11"/>
        <end position="245"/>
    </location>
</feature>
<name>A0AA37TK36_9GAMM</name>
<evidence type="ECO:0000313" key="5">
    <source>
        <dbReference type="EMBL" id="GLS82664.1"/>
    </source>
</evidence>
<dbReference type="Pfam" id="PF00149">
    <property type="entry name" value="Metallophos"/>
    <property type="match status" value="1"/>
</dbReference>
<dbReference type="GO" id="GO:0008253">
    <property type="term" value="F:5'-nucleotidase activity"/>
    <property type="evidence" value="ECO:0007669"/>
    <property type="project" value="TreeGrafter"/>
</dbReference>
<dbReference type="InterPro" id="IPR006179">
    <property type="entry name" value="5_nucleotidase/apyrase"/>
</dbReference>
<dbReference type="InterPro" id="IPR008334">
    <property type="entry name" value="5'-Nucleotdase_C"/>
</dbReference>
<dbReference type="InterPro" id="IPR004843">
    <property type="entry name" value="Calcineurin-like_PHP"/>
</dbReference>
<evidence type="ECO:0000259" key="3">
    <source>
        <dbReference type="Pfam" id="PF00149"/>
    </source>
</evidence>
<accession>A0AA37TK36</accession>
<evidence type="ECO:0000313" key="6">
    <source>
        <dbReference type="Proteomes" id="UP001157439"/>
    </source>
</evidence>
<dbReference type="Proteomes" id="UP001157439">
    <property type="component" value="Unassembled WGS sequence"/>
</dbReference>
<gene>
    <name evidence="5" type="ORF">GCM10007894_06410</name>
</gene>
<keyword evidence="2" id="KW-0378">Hydrolase</keyword>
<dbReference type="InterPro" id="IPR029052">
    <property type="entry name" value="Metallo-depent_PP-like"/>
</dbReference>
<dbReference type="PRINTS" id="PR01607">
    <property type="entry name" value="APYRASEFAMLY"/>
</dbReference>
<dbReference type="Gene3D" id="3.90.780.10">
    <property type="entry name" value="5'-Nucleotidase, C-terminal domain"/>
    <property type="match status" value="1"/>
</dbReference>
<reference evidence="5 6" key="1">
    <citation type="journal article" date="2014" name="Int. J. Syst. Evol. Microbiol.">
        <title>Complete genome sequence of Corynebacterium casei LMG S-19264T (=DSM 44701T), isolated from a smear-ripened cheese.</title>
        <authorList>
            <consortium name="US DOE Joint Genome Institute (JGI-PGF)"/>
            <person name="Walter F."/>
            <person name="Albersmeier A."/>
            <person name="Kalinowski J."/>
            <person name="Ruckert C."/>
        </authorList>
    </citation>
    <scope>NUCLEOTIDE SEQUENCE [LARGE SCALE GENOMIC DNA]</scope>
    <source>
        <strain evidence="5 6">NBRC 112785</strain>
    </source>
</reference>
<dbReference type="GO" id="GO:0008768">
    <property type="term" value="F:UDP-sugar diphosphatase activity"/>
    <property type="evidence" value="ECO:0007669"/>
    <property type="project" value="TreeGrafter"/>
</dbReference>
<proteinExistence type="inferred from homology"/>
<dbReference type="AlphaFoldDB" id="A0AA37TK36"/>
<dbReference type="SUPFAM" id="SSF56300">
    <property type="entry name" value="Metallo-dependent phosphatases"/>
    <property type="match status" value="1"/>
</dbReference>
<feature type="domain" description="5'-Nucleotidase C-terminal" evidence="4">
    <location>
        <begin position="392"/>
        <end position="534"/>
    </location>
</feature>